<name>A0A0G3EWM4_9BURK</name>
<proteinExistence type="predicted"/>
<evidence type="ECO:0000256" key="1">
    <source>
        <dbReference type="SAM" id="MobiDB-lite"/>
    </source>
</evidence>
<keyword evidence="3" id="KW-1185">Reference proteome</keyword>
<feature type="compositionally biased region" description="Basic and acidic residues" evidence="1">
    <location>
        <begin position="62"/>
        <end position="76"/>
    </location>
</feature>
<gene>
    <name evidence="2" type="ORF">ABW99_05515</name>
</gene>
<feature type="compositionally biased region" description="Basic residues" evidence="1">
    <location>
        <begin position="87"/>
        <end position="107"/>
    </location>
</feature>
<evidence type="ECO:0000313" key="3">
    <source>
        <dbReference type="Proteomes" id="UP000036700"/>
    </source>
</evidence>
<dbReference type="AlphaFoldDB" id="A0A0G3EWM4"/>
<dbReference type="RefSeq" id="WP_047216360.1">
    <property type="nucleotide sequence ID" value="NZ_CP011568.3"/>
</dbReference>
<feature type="compositionally biased region" description="Low complexity" evidence="1">
    <location>
        <begin position="42"/>
        <end position="52"/>
    </location>
</feature>
<organism evidence="2 3">
    <name type="scientific">Pandoraea thiooxydans</name>
    <dbReference type="NCBI Taxonomy" id="445709"/>
    <lineage>
        <taxon>Bacteria</taxon>
        <taxon>Pseudomonadati</taxon>
        <taxon>Pseudomonadota</taxon>
        <taxon>Betaproteobacteria</taxon>
        <taxon>Burkholderiales</taxon>
        <taxon>Burkholderiaceae</taxon>
        <taxon>Pandoraea</taxon>
    </lineage>
</organism>
<sequence length="115" mass="11659">MSLAAFNAQARGGGMGGGMGTGVGAGMSAGVGGGSVGLQAGGMSSSHMSGHGIANTNGFSASDRDTGMARAQDRSSTHANLADSRTRTRYTHTRHHTARRHEGKHVAHQYGHANN</sequence>
<reference evidence="3" key="1">
    <citation type="submission" date="2015-06" db="EMBL/GenBank/DDBJ databases">
        <authorList>
            <person name="Lim Y.L."/>
            <person name="Ee R."/>
            <person name="Yong D."/>
            <person name="How K.Y."/>
            <person name="Yin W.F."/>
            <person name="Chan K.G."/>
        </authorList>
    </citation>
    <scope>NUCLEOTIDE SEQUENCE [LARGE SCALE GENOMIC DNA]</scope>
    <source>
        <strain evidence="3">DSM 25325</strain>
    </source>
</reference>
<accession>A0A0G3EWM4</accession>
<dbReference type="KEGG" id="ptx:ABW99_05515"/>
<evidence type="ECO:0000313" key="2">
    <source>
        <dbReference type="EMBL" id="AKJ70389.1"/>
    </source>
</evidence>
<dbReference type="EMBL" id="CP011568">
    <property type="protein sequence ID" value="AKJ70389.1"/>
    <property type="molecule type" value="Genomic_DNA"/>
</dbReference>
<dbReference type="Proteomes" id="UP000036700">
    <property type="component" value="Chromosome"/>
</dbReference>
<protein>
    <submittedName>
        <fullName evidence="2">Uncharacterized protein</fullName>
    </submittedName>
</protein>
<feature type="region of interest" description="Disordered" evidence="1">
    <location>
        <begin position="42"/>
        <end position="115"/>
    </location>
</feature>
<dbReference type="PATRIC" id="fig|445709.3.peg.1189"/>